<keyword evidence="1" id="KW-0645">Protease</keyword>
<comment type="caution">
    <text evidence="1">The sequence shown here is derived from an EMBL/GenBank/DDBJ whole genome shotgun (WGS) entry which is preliminary data.</text>
</comment>
<keyword evidence="2" id="KW-1185">Reference proteome</keyword>
<dbReference type="Pfam" id="PF13365">
    <property type="entry name" value="Trypsin_2"/>
    <property type="match status" value="1"/>
</dbReference>
<dbReference type="EMBL" id="JAMXLR010000036">
    <property type="protein sequence ID" value="MCO6044373.1"/>
    <property type="molecule type" value="Genomic_DNA"/>
</dbReference>
<dbReference type="AlphaFoldDB" id="A0A9X2FA13"/>
<dbReference type="GO" id="GO:0008233">
    <property type="term" value="F:peptidase activity"/>
    <property type="evidence" value="ECO:0007669"/>
    <property type="project" value="UniProtKB-KW"/>
</dbReference>
<keyword evidence="1" id="KW-0378">Hydrolase</keyword>
<evidence type="ECO:0000313" key="2">
    <source>
        <dbReference type="Proteomes" id="UP001155241"/>
    </source>
</evidence>
<accession>A0A9X2FA13</accession>
<organism evidence="1 2">
    <name type="scientific">Aeoliella straminimaris</name>
    <dbReference type="NCBI Taxonomy" id="2954799"/>
    <lineage>
        <taxon>Bacteria</taxon>
        <taxon>Pseudomonadati</taxon>
        <taxon>Planctomycetota</taxon>
        <taxon>Planctomycetia</taxon>
        <taxon>Pirellulales</taxon>
        <taxon>Lacipirellulaceae</taxon>
        <taxon>Aeoliella</taxon>
    </lineage>
</organism>
<dbReference type="Proteomes" id="UP001155241">
    <property type="component" value="Unassembled WGS sequence"/>
</dbReference>
<gene>
    <name evidence="1" type="ORF">NG895_10690</name>
</gene>
<sequence length="267" mass="30383">MTTAIQTVDDIYFRVAKIRTFDGELPLTNATGFFYMHQAFLYLVTSRHVVLNELEEHRPDRLQLSLHSNQHDLRQRAELSIPLYKDGLPQWYQHPVHTSSADVVAVAVNDPNVSRDHDLATFSRQDIVDTKSVLPLGQQVHILGFPLGFHDTVHNLPIVRNATVASSYSHPFKGEPYFLTDARLHRGMSGSPVITQLTCKQDDELQQTTKWRLLGIHSSALDVSDRDPEQDEKLALNTTWYASLLPEMIPDNIQVGHERVNWNATSR</sequence>
<proteinExistence type="predicted"/>
<evidence type="ECO:0000313" key="1">
    <source>
        <dbReference type="EMBL" id="MCO6044373.1"/>
    </source>
</evidence>
<dbReference type="Gene3D" id="2.40.10.120">
    <property type="match status" value="1"/>
</dbReference>
<dbReference type="RefSeq" id="WP_252852475.1">
    <property type="nucleotide sequence ID" value="NZ_JAMXLR010000036.1"/>
</dbReference>
<reference evidence="1" key="1">
    <citation type="submission" date="2022-06" db="EMBL/GenBank/DDBJ databases">
        <title>Aeoliella straminimaris, a novel planctomycete from sediments.</title>
        <authorList>
            <person name="Vitorino I.R."/>
            <person name="Lage O.M."/>
        </authorList>
    </citation>
    <scope>NUCLEOTIDE SEQUENCE</scope>
    <source>
        <strain evidence="1">ICT_H6.2</strain>
    </source>
</reference>
<dbReference type="GO" id="GO:0006508">
    <property type="term" value="P:proteolysis"/>
    <property type="evidence" value="ECO:0007669"/>
    <property type="project" value="UniProtKB-KW"/>
</dbReference>
<protein>
    <submittedName>
        <fullName evidence="1">Serine protease</fullName>
    </submittedName>
</protein>
<name>A0A9X2FA13_9BACT</name>
<dbReference type="InterPro" id="IPR009003">
    <property type="entry name" value="Peptidase_S1_PA"/>
</dbReference>
<dbReference type="SUPFAM" id="SSF50494">
    <property type="entry name" value="Trypsin-like serine proteases"/>
    <property type="match status" value="1"/>
</dbReference>